<dbReference type="PANTHER" id="PTHR42852:SF17">
    <property type="entry name" value="THIOREDOXIN-LIKE PROTEIN HI_1115"/>
    <property type="match status" value="1"/>
</dbReference>
<sequence length="171" mass="20076">MYKSILLIIPFLFFGFTTKTNSDMVFENVDELDIPIYDFDSLEPLLYTKTNKTHIINFWAMWCAPCVKELPVFQEYEKNNPDVELILVSLDFPEDIEKKLKPFLEKKRISSKVVLLSDPDANSWINKIDPNWSGAIPFTIIFNNKERSYHERSFEDVKDLEKVINTTINSK</sequence>
<dbReference type="GO" id="GO:0016491">
    <property type="term" value="F:oxidoreductase activity"/>
    <property type="evidence" value="ECO:0007669"/>
    <property type="project" value="InterPro"/>
</dbReference>
<dbReference type="RefSeq" id="WP_091409094.1">
    <property type="nucleotide sequence ID" value="NZ_FOAB01000004.1"/>
</dbReference>
<dbReference type="InterPro" id="IPR036249">
    <property type="entry name" value="Thioredoxin-like_sf"/>
</dbReference>
<dbReference type="OrthoDB" id="9815205at2"/>
<dbReference type="CDD" id="cd02966">
    <property type="entry name" value="TlpA_like_family"/>
    <property type="match status" value="1"/>
</dbReference>
<dbReference type="InterPro" id="IPR013766">
    <property type="entry name" value="Thioredoxin_domain"/>
</dbReference>
<organism evidence="3 4">
    <name type="scientific">Aquimarina amphilecti</name>
    <dbReference type="NCBI Taxonomy" id="1038014"/>
    <lineage>
        <taxon>Bacteria</taxon>
        <taxon>Pseudomonadati</taxon>
        <taxon>Bacteroidota</taxon>
        <taxon>Flavobacteriia</taxon>
        <taxon>Flavobacteriales</taxon>
        <taxon>Flavobacteriaceae</taxon>
        <taxon>Aquimarina</taxon>
    </lineage>
</organism>
<dbReference type="PROSITE" id="PS00194">
    <property type="entry name" value="THIOREDOXIN_1"/>
    <property type="match status" value="1"/>
</dbReference>
<evidence type="ECO:0000313" key="4">
    <source>
        <dbReference type="Proteomes" id="UP000198521"/>
    </source>
</evidence>
<gene>
    <name evidence="3" type="ORF">SAMN04487910_2606</name>
</gene>
<evidence type="ECO:0000256" key="1">
    <source>
        <dbReference type="ARBA" id="ARBA00023284"/>
    </source>
</evidence>
<keyword evidence="4" id="KW-1185">Reference proteome</keyword>
<dbReference type="EMBL" id="FOAB01000004">
    <property type="protein sequence ID" value="SEL48765.1"/>
    <property type="molecule type" value="Genomic_DNA"/>
</dbReference>
<dbReference type="SUPFAM" id="SSF52833">
    <property type="entry name" value="Thioredoxin-like"/>
    <property type="match status" value="1"/>
</dbReference>
<accession>A0A1H7QMD2</accession>
<name>A0A1H7QMD2_AQUAM</name>
<dbReference type="Pfam" id="PF00578">
    <property type="entry name" value="AhpC-TSA"/>
    <property type="match status" value="1"/>
</dbReference>
<dbReference type="STRING" id="1038014.SAMN04487910_2606"/>
<feature type="domain" description="Thioredoxin" evidence="2">
    <location>
        <begin position="15"/>
        <end position="162"/>
    </location>
</feature>
<dbReference type="PANTHER" id="PTHR42852">
    <property type="entry name" value="THIOL:DISULFIDE INTERCHANGE PROTEIN DSBE"/>
    <property type="match status" value="1"/>
</dbReference>
<proteinExistence type="predicted"/>
<evidence type="ECO:0000259" key="2">
    <source>
        <dbReference type="PROSITE" id="PS51352"/>
    </source>
</evidence>
<dbReference type="GO" id="GO:0016209">
    <property type="term" value="F:antioxidant activity"/>
    <property type="evidence" value="ECO:0007669"/>
    <property type="project" value="InterPro"/>
</dbReference>
<dbReference type="InterPro" id="IPR000866">
    <property type="entry name" value="AhpC/TSA"/>
</dbReference>
<protein>
    <submittedName>
        <fullName evidence="3">AhpC/TSA family protein</fullName>
    </submittedName>
</protein>
<dbReference type="Proteomes" id="UP000198521">
    <property type="component" value="Unassembled WGS sequence"/>
</dbReference>
<dbReference type="InterPro" id="IPR017937">
    <property type="entry name" value="Thioredoxin_CS"/>
</dbReference>
<reference evidence="3 4" key="1">
    <citation type="submission" date="2016-10" db="EMBL/GenBank/DDBJ databases">
        <authorList>
            <person name="de Groot N.N."/>
        </authorList>
    </citation>
    <scope>NUCLEOTIDE SEQUENCE [LARGE SCALE GENOMIC DNA]</scope>
    <source>
        <strain evidence="3 4">DSM 25232</strain>
    </source>
</reference>
<dbReference type="PROSITE" id="PS51352">
    <property type="entry name" value="THIOREDOXIN_2"/>
    <property type="match status" value="1"/>
</dbReference>
<evidence type="ECO:0000313" key="3">
    <source>
        <dbReference type="EMBL" id="SEL48765.1"/>
    </source>
</evidence>
<keyword evidence="1" id="KW-0676">Redox-active center</keyword>
<dbReference type="AlphaFoldDB" id="A0A1H7QMD2"/>
<dbReference type="Gene3D" id="3.40.30.10">
    <property type="entry name" value="Glutaredoxin"/>
    <property type="match status" value="1"/>
</dbReference>
<dbReference type="InterPro" id="IPR050553">
    <property type="entry name" value="Thioredoxin_ResA/DsbE_sf"/>
</dbReference>